<proteinExistence type="predicted"/>
<protein>
    <submittedName>
        <fullName evidence="1">Uncharacterized protein</fullName>
    </submittedName>
</protein>
<dbReference type="EMBL" id="JADIMT010000076">
    <property type="protein sequence ID" value="MBO8436652.1"/>
    <property type="molecule type" value="Genomic_DNA"/>
</dbReference>
<evidence type="ECO:0000313" key="1">
    <source>
        <dbReference type="EMBL" id="MBO8436652.1"/>
    </source>
</evidence>
<dbReference type="Proteomes" id="UP000823615">
    <property type="component" value="Unassembled WGS sequence"/>
</dbReference>
<sequence length="123" mass="14123">MNMVCYHIPGGSMIPDYDDYYSLSAYARRFIRTPMREIEGWLSQRSTVAMITDWERRNGNESFRESSVPYLFERADKDEIITVPDFIALTSCQGLAMDGEEVIADISIYNDFVAFLTARGINI</sequence>
<reference evidence="1" key="1">
    <citation type="submission" date="2020-10" db="EMBL/GenBank/DDBJ databases">
        <authorList>
            <person name="Gilroy R."/>
        </authorList>
    </citation>
    <scope>NUCLEOTIDE SEQUENCE</scope>
    <source>
        <strain evidence="1">7293</strain>
    </source>
</reference>
<dbReference type="AlphaFoldDB" id="A0A9D9DZC6"/>
<organism evidence="1 2">
    <name type="scientific">Candidatus Ornithospirochaeta stercoripullorum</name>
    <dbReference type="NCBI Taxonomy" id="2840899"/>
    <lineage>
        <taxon>Bacteria</taxon>
        <taxon>Pseudomonadati</taxon>
        <taxon>Spirochaetota</taxon>
        <taxon>Spirochaetia</taxon>
        <taxon>Spirochaetales</taxon>
        <taxon>Spirochaetaceae</taxon>
        <taxon>Spirochaetaceae incertae sedis</taxon>
        <taxon>Candidatus Ornithospirochaeta</taxon>
    </lineage>
</organism>
<name>A0A9D9DZC6_9SPIO</name>
<gene>
    <name evidence="1" type="ORF">IAA97_06705</name>
</gene>
<reference evidence="1" key="2">
    <citation type="journal article" date="2021" name="PeerJ">
        <title>Extensive microbial diversity within the chicken gut microbiome revealed by metagenomics and culture.</title>
        <authorList>
            <person name="Gilroy R."/>
            <person name="Ravi A."/>
            <person name="Getino M."/>
            <person name="Pursley I."/>
            <person name="Horton D.L."/>
            <person name="Alikhan N.F."/>
            <person name="Baker D."/>
            <person name="Gharbi K."/>
            <person name="Hall N."/>
            <person name="Watson M."/>
            <person name="Adriaenssens E.M."/>
            <person name="Foster-Nyarko E."/>
            <person name="Jarju S."/>
            <person name="Secka A."/>
            <person name="Antonio M."/>
            <person name="Oren A."/>
            <person name="Chaudhuri R.R."/>
            <person name="La Ragione R."/>
            <person name="Hildebrand F."/>
            <person name="Pallen M.J."/>
        </authorList>
    </citation>
    <scope>NUCLEOTIDE SEQUENCE</scope>
    <source>
        <strain evidence="1">7293</strain>
    </source>
</reference>
<evidence type="ECO:0000313" key="2">
    <source>
        <dbReference type="Proteomes" id="UP000823615"/>
    </source>
</evidence>
<comment type="caution">
    <text evidence="1">The sequence shown here is derived from an EMBL/GenBank/DDBJ whole genome shotgun (WGS) entry which is preliminary data.</text>
</comment>
<accession>A0A9D9DZC6</accession>